<gene>
    <name evidence="1" type="ORF">NPIL_160901</name>
</gene>
<dbReference type="EMBL" id="BMAW01103076">
    <property type="protein sequence ID" value="GFT07200.1"/>
    <property type="molecule type" value="Genomic_DNA"/>
</dbReference>
<dbReference type="Proteomes" id="UP000887013">
    <property type="component" value="Unassembled WGS sequence"/>
</dbReference>
<reference evidence="1" key="1">
    <citation type="submission" date="2020-08" db="EMBL/GenBank/DDBJ databases">
        <title>Multicomponent nature underlies the extraordinary mechanical properties of spider dragline silk.</title>
        <authorList>
            <person name="Kono N."/>
            <person name="Nakamura H."/>
            <person name="Mori M."/>
            <person name="Yoshida Y."/>
            <person name="Ohtoshi R."/>
            <person name="Malay A.D."/>
            <person name="Moran D.A.P."/>
            <person name="Tomita M."/>
            <person name="Numata K."/>
            <person name="Arakawa K."/>
        </authorList>
    </citation>
    <scope>NUCLEOTIDE SEQUENCE</scope>
</reference>
<name>A0A8X6NCG8_NEPPI</name>
<comment type="caution">
    <text evidence="1">The sequence shown here is derived from an EMBL/GenBank/DDBJ whole genome shotgun (WGS) entry which is preliminary data.</text>
</comment>
<evidence type="ECO:0000313" key="2">
    <source>
        <dbReference type="Proteomes" id="UP000887013"/>
    </source>
</evidence>
<proteinExistence type="predicted"/>
<dbReference type="AlphaFoldDB" id="A0A8X6NCG8"/>
<accession>A0A8X6NCG8</accession>
<organism evidence="1 2">
    <name type="scientific">Nephila pilipes</name>
    <name type="common">Giant wood spider</name>
    <name type="synonym">Nephila maculata</name>
    <dbReference type="NCBI Taxonomy" id="299642"/>
    <lineage>
        <taxon>Eukaryota</taxon>
        <taxon>Metazoa</taxon>
        <taxon>Ecdysozoa</taxon>
        <taxon>Arthropoda</taxon>
        <taxon>Chelicerata</taxon>
        <taxon>Arachnida</taxon>
        <taxon>Araneae</taxon>
        <taxon>Araneomorphae</taxon>
        <taxon>Entelegynae</taxon>
        <taxon>Araneoidea</taxon>
        <taxon>Nephilidae</taxon>
        <taxon>Nephila</taxon>
    </lineage>
</organism>
<protein>
    <submittedName>
        <fullName evidence="1">Uncharacterized protein</fullName>
    </submittedName>
</protein>
<sequence>MGLTPLACSDASHAYATRKCLETGEKPPSPVHQAARVIGEFTMNRLASFPREQDKPVQVSETEDRGNASRFGCCHYRPQSLTTANDTAVRYFQGKSKKLTSKFSHRIFLKPNLF</sequence>
<evidence type="ECO:0000313" key="1">
    <source>
        <dbReference type="EMBL" id="GFT07200.1"/>
    </source>
</evidence>
<keyword evidence="2" id="KW-1185">Reference proteome</keyword>